<dbReference type="Proteomes" id="UP000054485">
    <property type="component" value="Unassembled WGS sequence"/>
</dbReference>
<keyword evidence="3" id="KW-1185">Reference proteome</keyword>
<dbReference type="OrthoDB" id="1715602at2759"/>
<feature type="domain" description="HAT C-terminal dimerisation" evidence="1">
    <location>
        <begin position="22"/>
        <end position="62"/>
    </location>
</feature>
<dbReference type="InParanoid" id="A0A0C9Z2I3"/>
<reference evidence="2 3" key="1">
    <citation type="submission" date="2014-04" db="EMBL/GenBank/DDBJ databases">
        <authorList>
            <consortium name="DOE Joint Genome Institute"/>
            <person name="Kuo A."/>
            <person name="Ruytinx J."/>
            <person name="Rineau F."/>
            <person name="Colpaert J."/>
            <person name="Kohler A."/>
            <person name="Nagy L.G."/>
            <person name="Floudas D."/>
            <person name="Copeland A."/>
            <person name="Barry K.W."/>
            <person name="Cichocki N."/>
            <person name="Veneault-Fourrey C."/>
            <person name="LaButti K."/>
            <person name="Lindquist E.A."/>
            <person name="Lipzen A."/>
            <person name="Lundell T."/>
            <person name="Morin E."/>
            <person name="Murat C."/>
            <person name="Sun H."/>
            <person name="Tunlid A."/>
            <person name="Henrissat B."/>
            <person name="Grigoriev I.V."/>
            <person name="Hibbett D.S."/>
            <person name="Martin F."/>
            <person name="Nordberg H.P."/>
            <person name="Cantor M.N."/>
            <person name="Hua S.X."/>
        </authorList>
    </citation>
    <scope>NUCLEOTIDE SEQUENCE [LARGE SCALE GENOMIC DNA]</scope>
    <source>
        <strain evidence="2 3">UH-Slu-Lm8-n1</strain>
    </source>
</reference>
<gene>
    <name evidence="2" type="ORF">CY34DRAFT_102941</name>
</gene>
<evidence type="ECO:0000313" key="2">
    <source>
        <dbReference type="EMBL" id="KIK31665.1"/>
    </source>
</evidence>
<accession>A0A0C9Z2I3</accession>
<evidence type="ECO:0000313" key="3">
    <source>
        <dbReference type="Proteomes" id="UP000054485"/>
    </source>
</evidence>
<dbReference type="AlphaFoldDB" id="A0A0C9Z2I3"/>
<dbReference type="SUPFAM" id="SSF53098">
    <property type="entry name" value="Ribonuclease H-like"/>
    <property type="match status" value="1"/>
</dbReference>
<dbReference type="EMBL" id="KN836767">
    <property type="protein sequence ID" value="KIK31665.1"/>
    <property type="molecule type" value="Genomic_DNA"/>
</dbReference>
<dbReference type="HOGENOM" id="CLU_2677943_0_0_1"/>
<dbReference type="InterPro" id="IPR008906">
    <property type="entry name" value="HATC_C_dom"/>
</dbReference>
<evidence type="ECO:0000259" key="1">
    <source>
        <dbReference type="Pfam" id="PF05699"/>
    </source>
</evidence>
<dbReference type="Pfam" id="PF05699">
    <property type="entry name" value="Dimer_Tnp_hAT"/>
    <property type="match status" value="1"/>
</dbReference>
<name>A0A0C9Z2I3_9AGAM</name>
<sequence>SKNIFDHIPTLAPPKSTDLCDEVDRYLSTDVECVDNAIAWWHEHCGSFPCLSHMALDYLTIPGKLHHSDGYLLPY</sequence>
<protein>
    <recommendedName>
        <fullName evidence="1">HAT C-terminal dimerisation domain-containing protein</fullName>
    </recommendedName>
</protein>
<feature type="non-terminal residue" evidence="2">
    <location>
        <position position="1"/>
    </location>
</feature>
<dbReference type="InterPro" id="IPR012337">
    <property type="entry name" value="RNaseH-like_sf"/>
</dbReference>
<organism evidence="2 3">
    <name type="scientific">Suillus luteus UH-Slu-Lm8-n1</name>
    <dbReference type="NCBI Taxonomy" id="930992"/>
    <lineage>
        <taxon>Eukaryota</taxon>
        <taxon>Fungi</taxon>
        <taxon>Dikarya</taxon>
        <taxon>Basidiomycota</taxon>
        <taxon>Agaricomycotina</taxon>
        <taxon>Agaricomycetes</taxon>
        <taxon>Agaricomycetidae</taxon>
        <taxon>Boletales</taxon>
        <taxon>Suillineae</taxon>
        <taxon>Suillaceae</taxon>
        <taxon>Suillus</taxon>
    </lineage>
</organism>
<reference evidence="3" key="2">
    <citation type="submission" date="2015-01" db="EMBL/GenBank/DDBJ databases">
        <title>Evolutionary Origins and Diversification of the Mycorrhizal Mutualists.</title>
        <authorList>
            <consortium name="DOE Joint Genome Institute"/>
            <consortium name="Mycorrhizal Genomics Consortium"/>
            <person name="Kohler A."/>
            <person name="Kuo A."/>
            <person name="Nagy L.G."/>
            <person name="Floudas D."/>
            <person name="Copeland A."/>
            <person name="Barry K.W."/>
            <person name="Cichocki N."/>
            <person name="Veneault-Fourrey C."/>
            <person name="LaButti K."/>
            <person name="Lindquist E.A."/>
            <person name="Lipzen A."/>
            <person name="Lundell T."/>
            <person name="Morin E."/>
            <person name="Murat C."/>
            <person name="Riley R."/>
            <person name="Ohm R."/>
            <person name="Sun H."/>
            <person name="Tunlid A."/>
            <person name="Henrissat B."/>
            <person name="Grigoriev I.V."/>
            <person name="Hibbett D.S."/>
            <person name="Martin F."/>
        </authorList>
    </citation>
    <scope>NUCLEOTIDE SEQUENCE [LARGE SCALE GENOMIC DNA]</scope>
    <source>
        <strain evidence="3">UH-Slu-Lm8-n1</strain>
    </source>
</reference>
<proteinExistence type="predicted"/>
<dbReference type="GO" id="GO:0046983">
    <property type="term" value="F:protein dimerization activity"/>
    <property type="evidence" value="ECO:0007669"/>
    <property type="project" value="InterPro"/>
</dbReference>